<evidence type="ECO:0000313" key="3">
    <source>
        <dbReference type="Proteomes" id="UP000681967"/>
    </source>
</evidence>
<dbReference type="Proteomes" id="UP000681967">
    <property type="component" value="Unassembled WGS sequence"/>
</dbReference>
<evidence type="ECO:0000313" key="2">
    <source>
        <dbReference type="EMBL" id="CAF5180431.1"/>
    </source>
</evidence>
<protein>
    <submittedName>
        <fullName evidence="2">Uncharacterized protein</fullName>
    </submittedName>
</protein>
<dbReference type="AlphaFoldDB" id="A0A8S3HGB2"/>
<accession>A0A8S3HGB2</accession>
<dbReference type="EMBL" id="CAJOBJ010026989">
    <property type="protein sequence ID" value="CAF4249927.1"/>
    <property type="molecule type" value="Genomic_DNA"/>
</dbReference>
<dbReference type="Proteomes" id="UP000681720">
    <property type="component" value="Unassembled WGS sequence"/>
</dbReference>
<feature type="non-terminal residue" evidence="2">
    <location>
        <position position="54"/>
    </location>
</feature>
<gene>
    <name evidence="2" type="ORF">BYL167_LOCUS78875</name>
    <name evidence="1" type="ORF">GIL414_LOCUS23644</name>
</gene>
<organism evidence="2 3">
    <name type="scientific">Rotaria magnacalcarata</name>
    <dbReference type="NCBI Taxonomy" id="392030"/>
    <lineage>
        <taxon>Eukaryota</taxon>
        <taxon>Metazoa</taxon>
        <taxon>Spiralia</taxon>
        <taxon>Gnathifera</taxon>
        <taxon>Rotifera</taxon>
        <taxon>Eurotatoria</taxon>
        <taxon>Bdelloidea</taxon>
        <taxon>Philodinida</taxon>
        <taxon>Philodinidae</taxon>
        <taxon>Rotaria</taxon>
    </lineage>
</organism>
<comment type="caution">
    <text evidence="2">The sequence shown here is derived from an EMBL/GenBank/DDBJ whole genome shotgun (WGS) entry which is preliminary data.</text>
</comment>
<name>A0A8S3HGB2_9BILA</name>
<proteinExistence type="predicted"/>
<evidence type="ECO:0000313" key="1">
    <source>
        <dbReference type="EMBL" id="CAF4249927.1"/>
    </source>
</evidence>
<sequence>MKKVIDDASDLRPFILSSDWQKCLCEYYVLPQGSFLKRQIRKLLMYICGSRDKY</sequence>
<dbReference type="EMBL" id="CAJOBH010290382">
    <property type="protein sequence ID" value="CAF5180431.1"/>
    <property type="molecule type" value="Genomic_DNA"/>
</dbReference>
<reference evidence="2" key="1">
    <citation type="submission" date="2021-02" db="EMBL/GenBank/DDBJ databases">
        <authorList>
            <person name="Nowell W R."/>
        </authorList>
    </citation>
    <scope>NUCLEOTIDE SEQUENCE</scope>
</reference>